<dbReference type="NCBIfam" id="NF003520">
    <property type="entry name" value="PRK05183.1"/>
    <property type="match status" value="1"/>
</dbReference>
<dbReference type="SUPFAM" id="SSF53067">
    <property type="entry name" value="Actin-like ATPase domain"/>
    <property type="match status" value="2"/>
</dbReference>
<dbReference type="RefSeq" id="WP_158406588.1">
    <property type="nucleotide sequence ID" value="NZ_CP033454.1"/>
</dbReference>
<dbReference type="Gene3D" id="2.60.34.10">
    <property type="entry name" value="Substrate Binding Domain Of DNAk, Chain A, domain 1"/>
    <property type="match status" value="1"/>
</dbReference>
<dbReference type="InterPro" id="IPR029048">
    <property type="entry name" value="HSP70_C_sf"/>
</dbReference>
<protein>
    <submittedName>
        <fullName evidence="6">Fe-S protein assembly chaperone HscA</fullName>
    </submittedName>
</protein>
<keyword evidence="2 5" id="KW-0547">Nucleotide-binding</keyword>
<proteinExistence type="inferred from homology"/>
<dbReference type="InterPro" id="IPR018181">
    <property type="entry name" value="Heat_shock_70_CS"/>
</dbReference>
<dbReference type="Gene3D" id="1.20.1270.10">
    <property type="match status" value="1"/>
</dbReference>
<dbReference type="GO" id="GO:0140662">
    <property type="term" value="F:ATP-dependent protein folding chaperone"/>
    <property type="evidence" value="ECO:0007669"/>
    <property type="project" value="InterPro"/>
</dbReference>
<dbReference type="InterPro" id="IPR010236">
    <property type="entry name" value="ISC_FeS_clus_asmbl_HscA"/>
</dbReference>
<dbReference type="PROSITE" id="PS01036">
    <property type="entry name" value="HSP70_3"/>
    <property type="match status" value="1"/>
</dbReference>
<accession>A0AAE6QA42</accession>
<dbReference type="AlphaFoldDB" id="A0AAE6QA42"/>
<evidence type="ECO:0000313" key="6">
    <source>
        <dbReference type="EMBL" id="QGR03409.1"/>
    </source>
</evidence>
<dbReference type="EMBL" id="CP033455">
    <property type="protein sequence ID" value="QGR03409.1"/>
    <property type="molecule type" value="Genomic_DNA"/>
</dbReference>
<dbReference type="PRINTS" id="PR00301">
    <property type="entry name" value="HEATSHOCK70"/>
</dbReference>
<dbReference type="Pfam" id="PF00012">
    <property type="entry name" value="HSP70"/>
    <property type="match status" value="1"/>
</dbReference>
<keyword evidence="3 5" id="KW-0067">ATP-binding</keyword>
<dbReference type="GO" id="GO:0016226">
    <property type="term" value="P:iron-sulfur cluster assembly"/>
    <property type="evidence" value="ECO:0007669"/>
    <property type="project" value="InterPro"/>
</dbReference>
<dbReference type="InterPro" id="IPR029047">
    <property type="entry name" value="HSP70_peptide-bd_sf"/>
</dbReference>
<dbReference type="PROSITE" id="PS00297">
    <property type="entry name" value="HSP70_1"/>
    <property type="match status" value="1"/>
</dbReference>
<evidence type="ECO:0000313" key="7">
    <source>
        <dbReference type="Proteomes" id="UP000422822"/>
    </source>
</evidence>
<dbReference type="SUPFAM" id="SSF100934">
    <property type="entry name" value="Heat shock protein 70kD (HSP70), C-terminal subdomain"/>
    <property type="match status" value="1"/>
</dbReference>
<dbReference type="PROSITE" id="PS00329">
    <property type="entry name" value="HSP70_2"/>
    <property type="match status" value="1"/>
</dbReference>
<name>A0AAE6QA42_EHRRU</name>
<dbReference type="Gene3D" id="3.30.420.40">
    <property type="match status" value="2"/>
</dbReference>
<dbReference type="GO" id="GO:0016887">
    <property type="term" value="F:ATP hydrolysis activity"/>
    <property type="evidence" value="ECO:0007669"/>
    <property type="project" value="InterPro"/>
</dbReference>
<gene>
    <name evidence="6" type="primary">hscA</name>
    <name evidence="6" type="ORF">EDL80_02320</name>
</gene>
<keyword evidence="7" id="KW-1185">Reference proteome</keyword>
<organism evidence="6 7">
    <name type="scientific">Ehrlichia ruminantium</name>
    <name type="common">heartwater rickettsia</name>
    <name type="synonym">Cowdria ruminantium</name>
    <dbReference type="NCBI Taxonomy" id="779"/>
    <lineage>
        <taxon>Bacteria</taxon>
        <taxon>Pseudomonadati</taxon>
        <taxon>Pseudomonadota</taxon>
        <taxon>Alphaproteobacteria</taxon>
        <taxon>Rickettsiales</taxon>
        <taxon>Anaplasmataceae</taxon>
        <taxon>Ehrlichia</taxon>
    </lineage>
</organism>
<dbReference type="SUPFAM" id="SSF100920">
    <property type="entry name" value="Heat shock protein 70kD (HSP70), peptide-binding domain"/>
    <property type="match status" value="1"/>
</dbReference>
<comment type="similarity">
    <text evidence="1 5">Belongs to the heat shock protein 70 family.</text>
</comment>
<dbReference type="PANTHER" id="PTHR19375">
    <property type="entry name" value="HEAT SHOCK PROTEIN 70KDA"/>
    <property type="match status" value="1"/>
</dbReference>
<dbReference type="InterPro" id="IPR043129">
    <property type="entry name" value="ATPase_NBD"/>
</dbReference>
<evidence type="ECO:0000256" key="5">
    <source>
        <dbReference type="RuleBase" id="RU003322"/>
    </source>
</evidence>
<evidence type="ECO:0000256" key="2">
    <source>
        <dbReference type="ARBA" id="ARBA00022741"/>
    </source>
</evidence>
<dbReference type="NCBIfam" id="TIGR01991">
    <property type="entry name" value="HscA"/>
    <property type="match status" value="1"/>
</dbReference>
<keyword evidence="4" id="KW-0143">Chaperone</keyword>
<dbReference type="GO" id="GO:0051082">
    <property type="term" value="F:unfolded protein binding"/>
    <property type="evidence" value="ECO:0007669"/>
    <property type="project" value="InterPro"/>
</dbReference>
<sequence length="620" mass="69013">MELVNITDPEEENISIAFGIDLGTTNSLISMLDSHNGKVIIFKDKDGNSLIPSIVSYLDSNQVQVGKNSNDNGYTISSIKRLMGKSVKDIDQLSSELLFNTVDIGDNNIYIKKQDNTYATPVEISAEILKKLCQIVKDSSNLDVKKVVITVPAYFDEVARKATKDAAQLANLEVLRLLNEPTAAALAYGIEKSEHDSICMIYDLGGGTFDISILKLHDGVFQVLATGGNTNLGGDDIDYLFAKFIYEKYQAESHVSNADFNKETLKELISDVRSAKEYLSNHDSGTFIFRIKDENFSCSVTRDELNNITLELLKETLEIVLSTIDSIKLPYKDIKKVILVGGATKMPIIKDMLNNIFHNRVFCDVDPEKIVAIGAALQAYYLSNPHVKNKNLLIDTLPLSLGIETIGGIVEKIIPRNTPIPAFATQEFTTYVDGQNAIQIHVCQGEREMIEHNKSLAKFDLKGIPPLPAGYAKVKVEFQIDMDGLLTVSAQEKLTGIKQSVSINNALKLDQKEIENNITESVKNFDSDMNTRLLTEQKIEAQRVISIIKKALTDDKDLISQSELIILNQVLDDAEKILLTNHIDQIKDAINYVELQASSFIKKRMDFYLKKSIDNCNISS</sequence>
<evidence type="ECO:0000256" key="1">
    <source>
        <dbReference type="ARBA" id="ARBA00007381"/>
    </source>
</evidence>
<reference evidence="6 7" key="1">
    <citation type="submission" date="2018-10" db="EMBL/GenBank/DDBJ databases">
        <title>Propagation and draft genome sequences of three atypical Erhlichia ruminantium isolates.</title>
        <authorList>
            <person name="Liebenberg J."/>
            <person name="Steyn H."/>
            <person name="Josemans A."/>
            <person name="Zweygarth E."/>
        </authorList>
    </citation>
    <scope>NUCLEOTIDE SEQUENCE [LARGE SCALE GENOMIC DNA]</scope>
    <source>
        <strain evidence="6 7">Omatjenne</strain>
    </source>
</reference>
<dbReference type="Proteomes" id="UP000422822">
    <property type="component" value="Chromosome"/>
</dbReference>
<dbReference type="GO" id="GO:0005524">
    <property type="term" value="F:ATP binding"/>
    <property type="evidence" value="ECO:0007669"/>
    <property type="project" value="UniProtKB-KW"/>
</dbReference>
<dbReference type="Gene3D" id="3.90.640.10">
    <property type="entry name" value="Actin, Chain A, domain 4"/>
    <property type="match status" value="1"/>
</dbReference>
<evidence type="ECO:0000256" key="4">
    <source>
        <dbReference type="ARBA" id="ARBA00023186"/>
    </source>
</evidence>
<evidence type="ECO:0000256" key="3">
    <source>
        <dbReference type="ARBA" id="ARBA00022840"/>
    </source>
</evidence>
<dbReference type="InterPro" id="IPR013126">
    <property type="entry name" value="Hsp_70_fam"/>
</dbReference>